<keyword evidence="2" id="KW-1185">Reference proteome</keyword>
<accession>A0A3N1CMZ9</accession>
<organism evidence="1 2">
    <name type="scientific">Actinocorallia herbida</name>
    <dbReference type="NCBI Taxonomy" id="58109"/>
    <lineage>
        <taxon>Bacteria</taxon>
        <taxon>Bacillati</taxon>
        <taxon>Actinomycetota</taxon>
        <taxon>Actinomycetes</taxon>
        <taxon>Streptosporangiales</taxon>
        <taxon>Thermomonosporaceae</taxon>
        <taxon>Actinocorallia</taxon>
    </lineage>
</organism>
<dbReference type="AlphaFoldDB" id="A0A3N1CMZ9"/>
<gene>
    <name evidence="1" type="ORF">EDD29_0164</name>
</gene>
<dbReference type="Gene3D" id="3.30.70.1230">
    <property type="entry name" value="Nucleotide cyclase"/>
    <property type="match status" value="1"/>
</dbReference>
<dbReference type="Proteomes" id="UP000272400">
    <property type="component" value="Unassembled WGS sequence"/>
</dbReference>
<evidence type="ECO:0000313" key="1">
    <source>
        <dbReference type="EMBL" id="ROO82682.1"/>
    </source>
</evidence>
<dbReference type="EMBL" id="RJKE01000001">
    <property type="protein sequence ID" value="ROO82682.1"/>
    <property type="molecule type" value="Genomic_DNA"/>
</dbReference>
<reference evidence="1 2" key="1">
    <citation type="submission" date="2018-11" db="EMBL/GenBank/DDBJ databases">
        <title>Sequencing the genomes of 1000 actinobacteria strains.</title>
        <authorList>
            <person name="Klenk H.-P."/>
        </authorList>
    </citation>
    <scope>NUCLEOTIDE SEQUENCE [LARGE SCALE GENOMIC DNA]</scope>
    <source>
        <strain evidence="1 2">DSM 44254</strain>
    </source>
</reference>
<proteinExistence type="predicted"/>
<name>A0A3N1CMZ9_9ACTN</name>
<comment type="caution">
    <text evidence="1">The sequence shown here is derived from an EMBL/GenBank/DDBJ whole genome shotgun (WGS) entry which is preliminary data.</text>
</comment>
<dbReference type="InterPro" id="IPR029787">
    <property type="entry name" value="Nucleotide_cyclase"/>
</dbReference>
<evidence type="ECO:0000313" key="2">
    <source>
        <dbReference type="Proteomes" id="UP000272400"/>
    </source>
</evidence>
<sequence length="238" mass="26175">MFAVDAVSFSRHRDPEVHRELRDAMYSIVRTACEETGLPWPECHVEDRGDGILVIAPEDTDVEAVIDDLADALRRMLGAYNHVLADPFRLRLRMAVSDGYVHLDGHGVIGGAVIHMFRLLDAPSFKREIGDRPGDLSLIVAAHLYEDVVQYATRLDPASFRPVTVSLKETFCHAWIRLSARSASAAPDFAEPTAEDAAKDLLLLLGRSIAEGALRRDPEPDGLRSALTAAIDQLLKLG</sequence>
<protein>
    <submittedName>
        <fullName evidence="1">Uncharacterized protein</fullName>
    </submittedName>
</protein>